<evidence type="ECO:0000256" key="4">
    <source>
        <dbReference type="RuleBase" id="RU362118"/>
    </source>
</evidence>
<organism evidence="5 6">
    <name type="scientific">Mitosporidium daphniae</name>
    <dbReference type="NCBI Taxonomy" id="1485682"/>
    <lineage>
        <taxon>Eukaryota</taxon>
        <taxon>Fungi</taxon>
        <taxon>Fungi incertae sedis</taxon>
        <taxon>Microsporidia</taxon>
        <taxon>Mitosporidium</taxon>
    </lineage>
</organism>
<dbReference type="InterPro" id="IPR000277">
    <property type="entry name" value="Cys/Met-Metab_PyrdxlP-dep_enz"/>
</dbReference>
<dbReference type="PANTHER" id="PTHR11808">
    <property type="entry name" value="TRANS-SULFURATION ENZYME FAMILY MEMBER"/>
    <property type="match status" value="1"/>
</dbReference>
<dbReference type="Gene3D" id="3.90.1150.10">
    <property type="entry name" value="Aspartate Aminotransferase, domain 1"/>
    <property type="match status" value="1"/>
</dbReference>
<reference evidence="5 6" key="1">
    <citation type="submission" date="2014-04" db="EMBL/GenBank/DDBJ databases">
        <title>A new species of microsporidia sheds light on the evolution of extreme parasitism.</title>
        <authorList>
            <person name="Haag K.L."/>
            <person name="James T.Y."/>
            <person name="Larsson R."/>
            <person name="Schaer T.M."/>
            <person name="Refardt D."/>
            <person name="Pombert J.-F."/>
            <person name="Ebert D."/>
        </authorList>
    </citation>
    <scope>NUCLEOTIDE SEQUENCE [LARGE SCALE GENOMIC DNA]</scope>
    <source>
        <strain evidence="5 6">UGP3</strain>
        <tissue evidence="5">Spores</tissue>
    </source>
</reference>
<evidence type="ECO:0000256" key="2">
    <source>
        <dbReference type="ARBA" id="ARBA00022898"/>
    </source>
</evidence>
<name>A0A098VSU8_9MICR</name>
<dbReference type="GO" id="GO:0005737">
    <property type="term" value="C:cytoplasm"/>
    <property type="evidence" value="ECO:0007669"/>
    <property type="project" value="TreeGrafter"/>
</dbReference>
<protein>
    <submittedName>
        <fullName evidence="5">Cystathionine gamma-lyase</fullName>
    </submittedName>
</protein>
<dbReference type="AlphaFoldDB" id="A0A098VSU8"/>
<dbReference type="PIRSF" id="PIRSF001434">
    <property type="entry name" value="CGS"/>
    <property type="match status" value="1"/>
</dbReference>
<keyword evidence="2 3" id="KW-0663">Pyridoxal phosphate</keyword>
<accession>A0A098VSU8</accession>
<dbReference type="GeneID" id="25259075"/>
<comment type="cofactor">
    <cofactor evidence="1 4">
        <name>pyridoxal 5'-phosphate</name>
        <dbReference type="ChEBI" id="CHEBI:597326"/>
    </cofactor>
</comment>
<dbReference type="Pfam" id="PF01053">
    <property type="entry name" value="Cys_Met_Meta_PP"/>
    <property type="match status" value="1"/>
</dbReference>
<dbReference type="HOGENOM" id="CLU_018986_2_3_1"/>
<dbReference type="SUPFAM" id="SSF53383">
    <property type="entry name" value="PLP-dependent transferases"/>
    <property type="match status" value="1"/>
</dbReference>
<evidence type="ECO:0000256" key="1">
    <source>
        <dbReference type="ARBA" id="ARBA00001933"/>
    </source>
</evidence>
<dbReference type="GO" id="GO:0030170">
    <property type="term" value="F:pyridoxal phosphate binding"/>
    <property type="evidence" value="ECO:0007669"/>
    <property type="project" value="InterPro"/>
</dbReference>
<feature type="modified residue" description="N6-(pyridoxal phosphate)lysine" evidence="3">
    <location>
        <position position="214"/>
    </location>
</feature>
<dbReference type="PANTHER" id="PTHR11808:SF35">
    <property type="entry name" value="CYSTATHIONINE GAMMA-SYNTHASE (AFU_ORTHOLOGUE AFUA_7G01590)"/>
    <property type="match status" value="1"/>
</dbReference>
<keyword evidence="5" id="KW-0456">Lyase</keyword>
<evidence type="ECO:0000256" key="3">
    <source>
        <dbReference type="PIRSR" id="PIRSR001434-2"/>
    </source>
</evidence>
<dbReference type="Proteomes" id="UP000029725">
    <property type="component" value="Unassembled WGS sequence"/>
</dbReference>
<dbReference type="InterPro" id="IPR015421">
    <property type="entry name" value="PyrdxlP-dep_Trfase_major"/>
</dbReference>
<comment type="similarity">
    <text evidence="4">Belongs to the trans-sulfuration enzymes family.</text>
</comment>
<keyword evidence="6" id="KW-1185">Reference proteome</keyword>
<proteinExistence type="inferred from homology"/>
<dbReference type="InterPro" id="IPR015424">
    <property type="entry name" value="PyrdxlP-dep_Trfase"/>
</dbReference>
<gene>
    <name evidence="5" type="ORF">DI09_21p270</name>
</gene>
<dbReference type="VEuPathDB" id="MicrosporidiaDB:DI09_21p270"/>
<evidence type="ECO:0000313" key="5">
    <source>
        <dbReference type="EMBL" id="KGG52055.1"/>
    </source>
</evidence>
<dbReference type="GO" id="GO:0019346">
    <property type="term" value="P:transsulfuration"/>
    <property type="evidence" value="ECO:0007669"/>
    <property type="project" value="InterPro"/>
</dbReference>
<dbReference type="FunFam" id="3.40.640.10:FF:000046">
    <property type="entry name" value="Cystathionine gamma-lyase"/>
    <property type="match status" value="1"/>
</dbReference>
<evidence type="ECO:0000313" key="6">
    <source>
        <dbReference type="Proteomes" id="UP000029725"/>
    </source>
</evidence>
<comment type="caution">
    <text evidence="5">The sequence shown here is derived from an EMBL/GenBank/DDBJ whole genome shotgun (WGS) entry which is preliminary data.</text>
</comment>
<dbReference type="InterPro" id="IPR015422">
    <property type="entry name" value="PyrdxlP-dep_Trfase_small"/>
</dbReference>
<dbReference type="RefSeq" id="XP_013238482.1">
    <property type="nucleotide sequence ID" value="XM_013383028.1"/>
</dbReference>
<dbReference type="Gene3D" id="3.40.640.10">
    <property type="entry name" value="Type I PLP-dependent aspartate aminotransferase-like (Major domain)"/>
    <property type="match status" value="1"/>
</dbReference>
<sequence length="417" mass="45979">MSKENVKSIETRIVHLTAHDVDTGAIVPPLYLSTTFQQKEPGVATGGYEYSRSDNPTRNLLEQSVSAIEGSEETLGGDTRIYFHIGVAFSSGSAALLAVILSLNANNKIVAGTDLYGGTHRFLQKIANEKLNIDTLYIDVDKHIDTKEIENFSPSLIWIESPSNPGLKVADIGFFAELAHTVNGVLVVDNTFMTPYLQNPLKLGADVVVHSATKALNGHCDALLGIALTNSRVMHEKIKFMQNALGAVPSPIDCFLVLRGMKTLCVRMKRQSESAKFITCKLRQEAVEGIEEILYPDEHLKGARQELITRQHHMNLHGSMFSVVFNFFSKPQLFGFISNMAIFTLAESLGGVESLVQVPSLMSHSQMTAQQRTRASISPFLVRFSVGLENAQELFEDIQVALQFALKFAPKFGTKNY</sequence>
<dbReference type="EMBL" id="JMKJ01000133">
    <property type="protein sequence ID" value="KGG52055.1"/>
    <property type="molecule type" value="Genomic_DNA"/>
</dbReference>
<dbReference type="GO" id="GO:0016846">
    <property type="term" value="F:carbon-sulfur lyase activity"/>
    <property type="evidence" value="ECO:0007669"/>
    <property type="project" value="TreeGrafter"/>
</dbReference>
<dbReference type="OrthoDB" id="3512640at2759"/>